<comment type="similarity">
    <text evidence="3">Belongs to the glycosyltransferase 31 family. Beta3-Gal-T subfamily.</text>
</comment>
<dbReference type="PANTHER" id="PTHR23033">
    <property type="entry name" value="BETA1,3-GALACTOSYLTRANSFERASE"/>
    <property type="match status" value="1"/>
</dbReference>
<keyword evidence="11 13" id="KW-0472">Membrane</keyword>
<dbReference type="GO" id="GO:0000166">
    <property type="term" value="F:nucleotide binding"/>
    <property type="evidence" value="ECO:0007669"/>
    <property type="project" value="UniProtKB-KW"/>
</dbReference>
<comment type="pathway">
    <text evidence="2">Protein modification; protein glycosylation.</text>
</comment>
<dbReference type="Proteomes" id="UP000053095">
    <property type="component" value="Unassembled WGS sequence"/>
</dbReference>
<feature type="compositionally biased region" description="Basic and acidic residues" evidence="12">
    <location>
        <begin position="428"/>
        <end position="443"/>
    </location>
</feature>
<keyword evidence="6" id="KW-0808">Transferase</keyword>
<sequence length="553" mass="62026">MQTQPSLHRLHNSRSRIWILVFAPILSLVLLYTWLRRPHSLLLEQFFVTDGSHNELPIAIGGDDGNISDVKPESIPGMGDILVVLKTGVTESLTKVPIHLETTLASVPHFVVFSDYEEEIAGIQTHDVLRRLDESVKRNIPEFELYNRIRDHGREALTPADYGDDSNGPFGRQNNPGWRLDKWKFLPMIPAALDHKPDAKWFVFMEADSYFLWPNLVTWLSQLDHEQDWYLGYPMQIGDTIFAYGGSGFVISNPVMRKMVQYLDEKPQTEIDDYTATQWAGDCVLGKVFGDAGVGLNWSWPMLQDTKPWEVDYFAAVGDKRAWCFPVVSYHHMQPDDIQTLYAFDKEWFDSDNSTAKPLLYSDVFHHLILPNILSPRDGWDNAADNAITKEDGSPLELTFDDCSSKCVDDQSCLSYRRPRQDSLQSKQSRDSQSKQARPDERHRNRARSTVVPVPVDVDAGAPDVPPEVEEAPPPPPAPPVPEEEAVTEPDDLLEPDVLDGVVDPDPVAELPLLVAVAAEPVVVVVPAPVTGGILMGTLADEHTDVTAFDTED</sequence>
<dbReference type="InterPro" id="IPR003378">
    <property type="entry name" value="Fringe-like_glycosylTrfase"/>
</dbReference>
<evidence type="ECO:0000256" key="1">
    <source>
        <dbReference type="ARBA" id="ARBA00004606"/>
    </source>
</evidence>
<comment type="subcellular location">
    <subcellularLocation>
        <location evidence="1">Membrane</location>
        <topology evidence="1">Single-pass type II membrane protein</topology>
    </subcellularLocation>
</comment>
<dbReference type="EMBL" id="DF933811">
    <property type="protein sequence ID" value="GAM34759.1"/>
    <property type="molecule type" value="Genomic_DNA"/>
</dbReference>
<feature type="compositionally biased region" description="Pro residues" evidence="12">
    <location>
        <begin position="472"/>
        <end position="481"/>
    </location>
</feature>
<name>A0A6V8H272_TALPI</name>
<feature type="domain" description="Fringe-like glycosyltransferase" evidence="14">
    <location>
        <begin position="197"/>
        <end position="290"/>
    </location>
</feature>
<evidence type="ECO:0000256" key="5">
    <source>
        <dbReference type="ARBA" id="ARBA00022676"/>
    </source>
</evidence>
<evidence type="ECO:0000256" key="11">
    <source>
        <dbReference type="ARBA" id="ARBA00023136"/>
    </source>
</evidence>
<protein>
    <recommendedName>
        <fullName evidence="4">N-acetylgalactosaminide beta-1,3-galactosyltransferase</fullName>
        <ecNumber evidence="4">2.4.1.122</ecNumber>
    </recommendedName>
</protein>
<evidence type="ECO:0000313" key="15">
    <source>
        <dbReference type="EMBL" id="GAM34759.1"/>
    </source>
</evidence>
<comment type="caution">
    <text evidence="15">The sequence shown here is derived from an EMBL/GenBank/DDBJ whole genome shotgun (WGS) entry which is preliminary data.</text>
</comment>
<dbReference type="AlphaFoldDB" id="A0A6V8H272"/>
<evidence type="ECO:0000256" key="13">
    <source>
        <dbReference type="SAM" id="Phobius"/>
    </source>
</evidence>
<dbReference type="EC" id="2.4.1.122" evidence="4"/>
<evidence type="ECO:0000256" key="7">
    <source>
        <dbReference type="ARBA" id="ARBA00022692"/>
    </source>
</evidence>
<keyword evidence="5" id="KW-0328">Glycosyltransferase</keyword>
<keyword evidence="9" id="KW-0735">Signal-anchor</keyword>
<dbReference type="PANTHER" id="PTHR23033:SF47">
    <property type="entry name" value="APPLE DOMAIN-CONTAINING PROTEIN-RELATED"/>
    <property type="match status" value="1"/>
</dbReference>
<dbReference type="InterPro" id="IPR026050">
    <property type="entry name" value="C1GALT1/C1GALT1_chp1"/>
</dbReference>
<keyword evidence="10 13" id="KW-1133">Transmembrane helix</keyword>
<dbReference type="GO" id="GO:0016020">
    <property type="term" value="C:membrane"/>
    <property type="evidence" value="ECO:0007669"/>
    <property type="project" value="UniProtKB-SubCell"/>
</dbReference>
<evidence type="ECO:0000256" key="9">
    <source>
        <dbReference type="ARBA" id="ARBA00022968"/>
    </source>
</evidence>
<evidence type="ECO:0000256" key="2">
    <source>
        <dbReference type="ARBA" id="ARBA00004922"/>
    </source>
</evidence>
<keyword evidence="16" id="KW-1185">Reference proteome</keyword>
<gene>
    <name evidence="15" type="ORF">TCE0_015f02544</name>
</gene>
<evidence type="ECO:0000256" key="6">
    <source>
        <dbReference type="ARBA" id="ARBA00022679"/>
    </source>
</evidence>
<dbReference type="GO" id="GO:0016263">
    <property type="term" value="F:glycoprotein-N-acetylgalactosamine 3-beta-galactosyltransferase activity"/>
    <property type="evidence" value="ECO:0007669"/>
    <property type="project" value="UniProtKB-EC"/>
</dbReference>
<organism evidence="15 16">
    <name type="scientific">Talaromyces pinophilus</name>
    <name type="common">Penicillium pinophilum</name>
    <dbReference type="NCBI Taxonomy" id="128442"/>
    <lineage>
        <taxon>Eukaryota</taxon>
        <taxon>Fungi</taxon>
        <taxon>Dikarya</taxon>
        <taxon>Ascomycota</taxon>
        <taxon>Pezizomycotina</taxon>
        <taxon>Eurotiomycetes</taxon>
        <taxon>Eurotiomycetidae</taxon>
        <taxon>Eurotiales</taxon>
        <taxon>Trichocomaceae</taxon>
        <taxon>Talaromyces</taxon>
        <taxon>Talaromyces sect. Talaromyces</taxon>
    </lineage>
</organism>
<accession>A0A6V8H272</accession>
<evidence type="ECO:0000256" key="3">
    <source>
        <dbReference type="ARBA" id="ARBA00006462"/>
    </source>
</evidence>
<dbReference type="Pfam" id="PF02434">
    <property type="entry name" value="Fringe"/>
    <property type="match status" value="1"/>
</dbReference>
<feature type="region of interest" description="Disordered" evidence="12">
    <location>
        <begin position="418"/>
        <end position="490"/>
    </location>
</feature>
<evidence type="ECO:0000256" key="12">
    <source>
        <dbReference type="SAM" id="MobiDB-lite"/>
    </source>
</evidence>
<evidence type="ECO:0000313" key="16">
    <source>
        <dbReference type="Proteomes" id="UP000053095"/>
    </source>
</evidence>
<evidence type="ECO:0000256" key="10">
    <source>
        <dbReference type="ARBA" id="ARBA00022989"/>
    </source>
</evidence>
<evidence type="ECO:0000256" key="8">
    <source>
        <dbReference type="ARBA" id="ARBA00022741"/>
    </source>
</evidence>
<keyword evidence="8" id="KW-0547">Nucleotide-binding</keyword>
<proteinExistence type="inferred from homology"/>
<feature type="transmembrane region" description="Helical" evidence="13">
    <location>
        <begin position="17"/>
        <end position="35"/>
    </location>
</feature>
<feature type="compositionally biased region" description="Low complexity" evidence="12">
    <location>
        <begin position="451"/>
        <end position="463"/>
    </location>
</feature>
<keyword evidence="7 13" id="KW-0812">Transmembrane</keyword>
<reference evidence="16" key="1">
    <citation type="journal article" date="2015" name="Genome Announc.">
        <title>Draft genome sequence of Talaromyces cellulolyticus strain Y-94, a source of lignocellulosic biomass-degrading enzymes.</title>
        <authorList>
            <person name="Fujii T."/>
            <person name="Koike H."/>
            <person name="Sawayama S."/>
            <person name="Yano S."/>
            <person name="Inoue H."/>
        </authorList>
    </citation>
    <scope>NUCLEOTIDE SEQUENCE [LARGE SCALE GENOMIC DNA]</scope>
    <source>
        <strain evidence="16">Y-94</strain>
    </source>
</reference>
<evidence type="ECO:0000259" key="14">
    <source>
        <dbReference type="Pfam" id="PF02434"/>
    </source>
</evidence>
<evidence type="ECO:0000256" key="4">
    <source>
        <dbReference type="ARBA" id="ARBA00012557"/>
    </source>
</evidence>
<dbReference type="Gene3D" id="3.90.550.50">
    <property type="match status" value="1"/>
</dbReference>